<reference evidence="1 2" key="1">
    <citation type="submission" date="2019-09" db="EMBL/GenBank/DDBJ databases">
        <authorList>
            <person name="Chandra G."/>
            <person name="Truman W A."/>
        </authorList>
    </citation>
    <scope>NUCLEOTIDE SEQUENCE [LARGE SCALE GENOMIC DNA]</scope>
    <source>
        <strain evidence="1">PS659</strain>
    </source>
</reference>
<proteinExistence type="predicted"/>
<evidence type="ECO:0000313" key="2">
    <source>
        <dbReference type="Proteomes" id="UP000326729"/>
    </source>
</evidence>
<dbReference type="AlphaFoldDB" id="A0A5E6TBM8"/>
<protein>
    <submittedName>
        <fullName evidence="1">Uncharacterized protein</fullName>
    </submittedName>
</protein>
<sequence>MGVNDYAFLLEKCVAPEFIASKLAPTRELWITQFFLTFSGRFQPSMFF</sequence>
<dbReference type="EMBL" id="CABVGY010000014">
    <property type="protein sequence ID" value="VVM90604.1"/>
    <property type="molecule type" value="Genomic_DNA"/>
</dbReference>
<evidence type="ECO:0000313" key="1">
    <source>
        <dbReference type="EMBL" id="VVM90604.1"/>
    </source>
</evidence>
<organism evidence="1 2">
    <name type="scientific">Pseudomonas fluorescens</name>
    <dbReference type="NCBI Taxonomy" id="294"/>
    <lineage>
        <taxon>Bacteria</taxon>
        <taxon>Pseudomonadati</taxon>
        <taxon>Pseudomonadota</taxon>
        <taxon>Gammaproteobacteria</taxon>
        <taxon>Pseudomonadales</taxon>
        <taxon>Pseudomonadaceae</taxon>
        <taxon>Pseudomonas</taxon>
    </lineage>
</organism>
<accession>A0A5E6TBM8</accession>
<dbReference type="Proteomes" id="UP000326729">
    <property type="component" value="Unassembled WGS sequence"/>
</dbReference>
<gene>
    <name evidence="1" type="ORF">PS659_02819</name>
</gene>
<name>A0A5E6TBM8_PSEFL</name>